<evidence type="ECO:0000313" key="2">
    <source>
        <dbReference type="EMBL" id="CAJ1500877.1"/>
    </source>
</evidence>
<organism evidence="2 3">
    <name type="scientific">[Mycobacterium] holstebronense</name>
    <dbReference type="NCBI Taxonomy" id="3064288"/>
    <lineage>
        <taxon>Bacteria</taxon>
        <taxon>Bacillati</taxon>
        <taxon>Actinomycetota</taxon>
        <taxon>Actinomycetes</taxon>
        <taxon>Mycobacteriales</taxon>
        <taxon>Mycobacteriaceae</taxon>
        <taxon>Mycolicibacterium</taxon>
    </lineage>
</organism>
<feature type="domain" description="DUF732" evidence="1">
    <location>
        <begin position="5"/>
        <end position="76"/>
    </location>
</feature>
<dbReference type="Pfam" id="PF05305">
    <property type="entry name" value="DUF732"/>
    <property type="match status" value="1"/>
</dbReference>
<gene>
    <name evidence="2" type="ORF">MU0102_001341</name>
</gene>
<protein>
    <submittedName>
        <fullName evidence="2">DUF732 domain-containing protein</fullName>
    </submittedName>
</protein>
<accession>A0ABN9NBI8</accession>
<evidence type="ECO:0000259" key="1">
    <source>
        <dbReference type="Pfam" id="PF05305"/>
    </source>
</evidence>
<dbReference type="Proteomes" id="UP001190464">
    <property type="component" value="Chromosome"/>
</dbReference>
<name>A0ABN9NBI8_9MYCO</name>
<keyword evidence="3" id="KW-1185">Reference proteome</keyword>
<sequence>MAQADDQSFLNYIHDNGVPLNAPMGVGDASHLMAGDMICRMLRTGHTPADLPFLGLVQEQYKPQLVEGAQRELCPDTLKQAAAAE</sequence>
<dbReference type="InterPro" id="IPR007969">
    <property type="entry name" value="DUF732"/>
</dbReference>
<dbReference type="RefSeq" id="WP_308486152.1">
    <property type="nucleotide sequence ID" value="NZ_OY726398.1"/>
</dbReference>
<dbReference type="EMBL" id="OY726398">
    <property type="protein sequence ID" value="CAJ1500877.1"/>
    <property type="molecule type" value="Genomic_DNA"/>
</dbReference>
<evidence type="ECO:0000313" key="3">
    <source>
        <dbReference type="Proteomes" id="UP001190464"/>
    </source>
</evidence>
<proteinExistence type="predicted"/>
<reference evidence="2 3" key="1">
    <citation type="submission" date="2023-08" db="EMBL/GenBank/DDBJ databases">
        <authorList>
            <person name="Folkvardsen B D."/>
            <person name="Norman A."/>
        </authorList>
    </citation>
    <scope>NUCLEOTIDE SEQUENCE [LARGE SCALE GENOMIC DNA]</scope>
    <source>
        <strain evidence="2 3">Mu0102</strain>
    </source>
</reference>